<evidence type="ECO:0000313" key="2">
    <source>
        <dbReference type="Proteomes" id="UP000283745"/>
    </source>
</evidence>
<protein>
    <submittedName>
        <fullName evidence="1">Uncharacterized protein</fullName>
    </submittedName>
</protein>
<comment type="caution">
    <text evidence="1">The sequence shown here is derived from an EMBL/GenBank/DDBJ whole genome shotgun (WGS) entry which is preliminary data.</text>
</comment>
<sequence>MTSGVIRLPFWDMTARNSQVFYVCLNQEASSAPEHLKGRSLYLQGDLADILKEFRIQLEKEK</sequence>
<evidence type="ECO:0000313" key="1">
    <source>
        <dbReference type="EMBL" id="RHE37679.1"/>
    </source>
</evidence>
<accession>A0A414EJ94</accession>
<organism evidence="1 2">
    <name type="scientific">Blautia obeum</name>
    <dbReference type="NCBI Taxonomy" id="40520"/>
    <lineage>
        <taxon>Bacteria</taxon>
        <taxon>Bacillati</taxon>
        <taxon>Bacillota</taxon>
        <taxon>Clostridia</taxon>
        <taxon>Lachnospirales</taxon>
        <taxon>Lachnospiraceae</taxon>
        <taxon>Blautia</taxon>
    </lineage>
</organism>
<dbReference type="Proteomes" id="UP000283745">
    <property type="component" value="Unassembled WGS sequence"/>
</dbReference>
<dbReference type="EMBL" id="QSKF01000013">
    <property type="protein sequence ID" value="RHE37679.1"/>
    <property type="molecule type" value="Genomic_DNA"/>
</dbReference>
<proteinExistence type="predicted"/>
<dbReference type="AlphaFoldDB" id="A0A414EJ94"/>
<name>A0A414EJ94_9FIRM</name>
<gene>
    <name evidence="1" type="ORF">DW740_14400</name>
</gene>
<reference evidence="1 2" key="1">
    <citation type="submission" date="2018-08" db="EMBL/GenBank/DDBJ databases">
        <title>A genome reference for cultivated species of the human gut microbiota.</title>
        <authorList>
            <person name="Zou Y."/>
            <person name="Xue W."/>
            <person name="Luo G."/>
        </authorList>
    </citation>
    <scope>NUCLEOTIDE SEQUENCE [LARGE SCALE GENOMIC DNA]</scope>
    <source>
        <strain evidence="1 2">AM28-23</strain>
    </source>
</reference>